<comment type="caution">
    <text evidence="4">The sequence shown here is derived from an EMBL/GenBank/DDBJ whole genome shotgun (WGS) entry which is preliminary data.</text>
</comment>
<accession>A0ABD0KLW0</accession>
<dbReference type="AlphaFoldDB" id="A0ABD0KLW0"/>
<evidence type="ECO:0000256" key="1">
    <source>
        <dbReference type="ARBA" id="ARBA00022837"/>
    </source>
</evidence>
<organism evidence="4 5">
    <name type="scientific">Batillaria attramentaria</name>
    <dbReference type="NCBI Taxonomy" id="370345"/>
    <lineage>
        <taxon>Eukaryota</taxon>
        <taxon>Metazoa</taxon>
        <taxon>Spiralia</taxon>
        <taxon>Lophotrochozoa</taxon>
        <taxon>Mollusca</taxon>
        <taxon>Gastropoda</taxon>
        <taxon>Caenogastropoda</taxon>
        <taxon>Sorbeoconcha</taxon>
        <taxon>Cerithioidea</taxon>
        <taxon>Batillariidae</taxon>
        <taxon>Batillaria</taxon>
    </lineage>
</organism>
<evidence type="ECO:0000256" key="2">
    <source>
        <dbReference type="SAM" id="MobiDB-lite"/>
    </source>
</evidence>
<dbReference type="InterPro" id="IPR002048">
    <property type="entry name" value="EF_hand_dom"/>
</dbReference>
<feature type="domain" description="EF-hand" evidence="3">
    <location>
        <begin position="165"/>
        <end position="200"/>
    </location>
</feature>
<protein>
    <recommendedName>
        <fullName evidence="3">EF-hand domain-containing protein</fullName>
    </recommendedName>
</protein>
<dbReference type="Proteomes" id="UP001519460">
    <property type="component" value="Unassembled WGS sequence"/>
</dbReference>
<evidence type="ECO:0000259" key="3">
    <source>
        <dbReference type="PROSITE" id="PS50222"/>
    </source>
</evidence>
<proteinExistence type="predicted"/>
<dbReference type="EMBL" id="JACVVK020000153">
    <property type="protein sequence ID" value="KAK7488205.1"/>
    <property type="molecule type" value="Genomic_DNA"/>
</dbReference>
<feature type="compositionally biased region" description="Pro residues" evidence="2">
    <location>
        <begin position="519"/>
        <end position="528"/>
    </location>
</feature>
<dbReference type="SMART" id="SM00054">
    <property type="entry name" value="EFh"/>
    <property type="match status" value="3"/>
</dbReference>
<keyword evidence="5" id="KW-1185">Reference proteome</keyword>
<dbReference type="PROSITE" id="PS00018">
    <property type="entry name" value="EF_HAND_1"/>
    <property type="match status" value="1"/>
</dbReference>
<evidence type="ECO:0000313" key="5">
    <source>
        <dbReference type="Proteomes" id="UP001519460"/>
    </source>
</evidence>
<sequence>MQASRADRDQNGNISENEFLQSILFFADNDVRDRRVTLAEFIDGYRREYKLPAELIVIMFDILDDLNNDGGGGMGRDDFRDNRNNKFFDMFFQFGKGDNVFRNTARNKGDNLLTQRDFSYRDFVGSSGRNRVEDYRKALMMWVAEAANRLYTINYQPHIPGNPWDREFDYERWFHNVDRNNDSLVSFNELKDEFRRYSRDGRVARARWAERNMNVYSDREWLANVVFDYWDKNRDLTLDDIDIGLVLREADRNRDMRVTTIEFHRFMEKYNKRARRRLATPIRPVMYDCPSPWWQSFGCRPRVDATRAAMDMDDNFDGWITHGELRKRLSYYDRNGDGWASRFEVMTFETLRYGVKGPVASLMFDIYDRNGDGRYDHGDLQFMLTARVPRQANVGKEETGVSCVFCDARRAVLDLVRLAEMFRFLPQAQVRPSRMRHGSCPAPSVRVLPYLVHSTYRLYHGGVVTPFRGGELFADLPFLAPPAGYFTEPSCSSCPNFSDCFPYAPPPLQMNLTDLFQPGLPPPSPPPTFTVSPEPSVNQGTDDERYVVCYSDYSASSQTVSEN</sequence>
<dbReference type="SUPFAM" id="SSF47473">
    <property type="entry name" value="EF-hand"/>
    <property type="match status" value="1"/>
</dbReference>
<dbReference type="InterPro" id="IPR011992">
    <property type="entry name" value="EF-hand-dom_pair"/>
</dbReference>
<keyword evidence="1" id="KW-0106">Calcium</keyword>
<dbReference type="PROSITE" id="PS50222">
    <property type="entry name" value="EF_HAND_2"/>
    <property type="match status" value="2"/>
</dbReference>
<name>A0ABD0KLW0_9CAEN</name>
<feature type="domain" description="EF-hand" evidence="3">
    <location>
        <begin position="238"/>
        <end position="273"/>
    </location>
</feature>
<feature type="region of interest" description="Disordered" evidence="2">
    <location>
        <begin position="517"/>
        <end position="542"/>
    </location>
</feature>
<reference evidence="4 5" key="1">
    <citation type="journal article" date="2023" name="Sci. Data">
        <title>Genome assembly of the Korean intertidal mud-creeper Batillaria attramentaria.</title>
        <authorList>
            <person name="Patra A.K."/>
            <person name="Ho P.T."/>
            <person name="Jun S."/>
            <person name="Lee S.J."/>
            <person name="Kim Y."/>
            <person name="Won Y.J."/>
        </authorList>
    </citation>
    <scope>NUCLEOTIDE SEQUENCE [LARGE SCALE GENOMIC DNA]</scope>
    <source>
        <strain evidence="4">Wonlab-2016</strain>
    </source>
</reference>
<dbReference type="Gene3D" id="1.10.238.10">
    <property type="entry name" value="EF-hand"/>
    <property type="match status" value="1"/>
</dbReference>
<evidence type="ECO:0000313" key="4">
    <source>
        <dbReference type="EMBL" id="KAK7488205.1"/>
    </source>
</evidence>
<gene>
    <name evidence="4" type="ORF">BaRGS_00020512</name>
</gene>
<dbReference type="InterPro" id="IPR018247">
    <property type="entry name" value="EF_Hand_1_Ca_BS"/>
</dbReference>